<dbReference type="OrthoDB" id="10037824at2759"/>
<dbReference type="InterPro" id="IPR035914">
    <property type="entry name" value="Sperma_CUB_dom_sf"/>
</dbReference>
<dbReference type="GO" id="GO:0005886">
    <property type="term" value="C:plasma membrane"/>
    <property type="evidence" value="ECO:0007669"/>
    <property type="project" value="TreeGrafter"/>
</dbReference>
<dbReference type="EMBL" id="KK118658">
    <property type="protein sequence ID" value="KFM73555.1"/>
    <property type="molecule type" value="Genomic_DNA"/>
</dbReference>
<organism evidence="4 5">
    <name type="scientific">Stegodyphus mimosarum</name>
    <name type="common">African social velvet spider</name>
    <dbReference type="NCBI Taxonomy" id="407821"/>
    <lineage>
        <taxon>Eukaryota</taxon>
        <taxon>Metazoa</taxon>
        <taxon>Ecdysozoa</taxon>
        <taxon>Arthropoda</taxon>
        <taxon>Chelicerata</taxon>
        <taxon>Arachnida</taxon>
        <taxon>Araneae</taxon>
        <taxon>Araneomorphae</taxon>
        <taxon>Entelegynae</taxon>
        <taxon>Eresoidea</taxon>
        <taxon>Eresidae</taxon>
        <taxon>Stegodyphus</taxon>
    </lineage>
</organism>
<name>A0A087U866_STEMI</name>
<sequence>MHNSYAEINVEVRFTEASNFRAHNGRCEFIIDGSKRRHGLVYNPRHTVPRNTTCSFRLQGASSHDRIWFYFLSYFVEDRHPWSRRETCEVGKLEVYEPGSSRKRDAAALLVTGNLEEETSDRLTAERKTDEPSYRFCEKTFPKVCARAADNPDYVPVRPCKVPDESYLSRGPGLIFRHNVYTTPELSTSSSSFTLRYEFVDMRQHGSPISNTRGPCNRRFDSRNNHIGTVSSPKNVFFFGRGGNENVSCTYEFLGLPTERIVLTFTDIRLRSSNCEHHYDPVVQRHTCRLLKTVRSSTRTAIIHIVERTTGNVQSSLACFCDLRSEPRRPLVIESVTSYVKVTFTVSNMSPFDDFNDFGFEAVYEFLPITLCEANIHRKNGSS</sequence>
<dbReference type="Proteomes" id="UP000054359">
    <property type="component" value="Unassembled WGS sequence"/>
</dbReference>
<keyword evidence="5" id="KW-1185">Reference proteome</keyword>
<keyword evidence="1" id="KW-1015">Disulfide bond</keyword>
<evidence type="ECO:0000256" key="2">
    <source>
        <dbReference type="PROSITE-ProRule" id="PRU00059"/>
    </source>
</evidence>
<dbReference type="OMA" id="LCEANIH"/>
<feature type="non-terminal residue" evidence="4">
    <location>
        <position position="383"/>
    </location>
</feature>
<reference evidence="4 5" key="1">
    <citation type="submission" date="2013-11" db="EMBL/GenBank/DDBJ databases">
        <title>Genome sequencing of Stegodyphus mimosarum.</title>
        <authorList>
            <person name="Bechsgaard J."/>
        </authorList>
    </citation>
    <scope>NUCLEOTIDE SEQUENCE [LARGE SCALE GENOMIC DNA]</scope>
</reference>
<dbReference type="InterPro" id="IPR000859">
    <property type="entry name" value="CUB_dom"/>
</dbReference>
<dbReference type="PANTHER" id="PTHR47537">
    <property type="entry name" value="CUBILIN"/>
    <property type="match status" value="1"/>
</dbReference>
<comment type="caution">
    <text evidence="2">Lacks conserved residue(s) required for the propagation of feature annotation.</text>
</comment>
<protein>
    <recommendedName>
        <fullName evidence="3">CUB domain-containing protein</fullName>
    </recommendedName>
</protein>
<dbReference type="PROSITE" id="PS01180">
    <property type="entry name" value="CUB"/>
    <property type="match status" value="1"/>
</dbReference>
<evidence type="ECO:0000313" key="5">
    <source>
        <dbReference type="Proteomes" id="UP000054359"/>
    </source>
</evidence>
<gene>
    <name evidence="4" type="ORF">X975_19115</name>
</gene>
<evidence type="ECO:0000259" key="3">
    <source>
        <dbReference type="PROSITE" id="PS01180"/>
    </source>
</evidence>
<evidence type="ECO:0000256" key="1">
    <source>
        <dbReference type="ARBA" id="ARBA00023157"/>
    </source>
</evidence>
<proteinExistence type="predicted"/>
<dbReference type="STRING" id="407821.A0A087U866"/>
<dbReference type="InterPro" id="IPR053207">
    <property type="entry name" value="Non-NMDA_GluR_Accessory"/>
</dbReference>
<evidence type="ECO:0000313" key="4">
    <source>
        <dbReference type="EMBL" id="KFM73555.1"/>
    </source>
</evidence>
<dbReference type="Gene3D" id="2.60.120.290">
    <property type="entry name" value="Spermadhesin, CUB domain"/>
    <property type="match status" value="1"/>
</dbReference>
<dbReference type="AlphaFoldDB" id="A0A087U866"/>
<feature type="domain" description="CUB" evidence="3">
    <location>
        <begin position="216"/>
        <end position="367"/>
    </location>
</feature>
<accession>A0A087U866</accession>
<dbReference type="SUPFAM" id="SSF49854">
    <property type="entry name" value="Spermadhesin, CUB domain"/>
    <property type="match status" value="1"/>
</dbReference>
<dbReference type="PANTHER" id="PTHR47537:SF3">
    <property type="entry name" value="CUB DOMAIN-CONTAINING PROTEIN"/>
    <property type="match status" value="1"/>
</dbReference>